<feature type="domain" description="16S/18S rRNA aminocarboxypropyltransferase Tsr3 C-terminal" evidence="8">
    <location>
        <begin position="94"/>
        <end position="219"/>
    </location>
</feature>
<dbReference type="InterPro" id="IPR007177">
    <property type="entry name" value="Tsr3_C"/>
</dbReference>
<evidence type="ECO:0000259" key="9">
    <source>
        <dbReference type="Pfam" id="PF04068"/>
    </source>
</evidence>
<feature type="compositionally biased region" description="Basic and acidic residues" evidence="7">
    <location>
        <begin position="248"/>
        <end position="258"/>
    </location>
</feature>
<feature type="region of interest" description="Disordered" evidence="7">
    <location>
        <begin position="230"/>
        <end position="265"/>
    </location>
</feature>
<dbReference type="InterPro" id="IPR022968">
    <property type="entry name" value="Tsr3-like"/>
</dbReference>
<dbReference type="GO" id="GO:0000455">
    <property type="term" value="P:enzyme-directed rRNA pseudouridine synthesis"/>
    <property type="evidence" value="ECO:0007669"/>
    <property type="project" value="UniProtKB-UniRule"/>
</dbReference>
<dbReference type="OrthoDB" id="10262062at2759"/>
<evidence type="ECO:0000256" key="7">
    <source>
        <dbReference type="SAM" id="MobiDB-lite"/>
    </source>
</evidence>
<evidence type="ECO:0000256" key="2">
    <source>
        <dbReference type="ARBA" id="ARBA00022517"/>
    </source>
</evidence>
<dbReference type="InterPro" id="IPR007209">
    <property type="entry name" value="RNaseL-inhib-like_metal-bd_dom"/>
</dbReference>
<dbReference type="EC" id="2.5.1.157" evidence="6"/>
<dbReference type="AlphaFoldDB" id="A0A0J7L0I0"/>
<sequence length="265" mass="30704">MSGCRKKDKSKLLQRRPRHVLGKEQRYHQKRDRESEGSDKENEETEPIDEWPLPFHVAMWDLKHCDPKKCTGKKLMKHNLIKILRLGTLFPGLCLTPLGDKYVTSMDREIVQTHGCAVVDCSWSRIDNTPFHKMKTSHSRILPFLVATNPINYGKPCELSCVEAIAATLIITGFPDEAKLYLEKFRWGHSFLELNGELLEKYARCTNTEEIIAVQDKFLKDARQEKIDRRALSDFPQSDMESEEEEEKKDQNISEITKELASTRI</sequence>
<keyword evidence="5 6" id="KW-0949">S-adenosyl-L-methionine</keyword>
<keyword evidence="4 6" id="KW-0808">Transferase</keyword>
<dbReference type="STRING" id="67767.A0A0J7L0I0"/>
<protein>
    <recommendedName>
        <fullName evidence="6">18S rRNA aminocarboxypropyltransferase</fullName>
        <ecNumber evidence="6">2.5.1.157</ecNumber>
    </recommendedName>
</protein>
<keyword evidence="3 6" id="KW-0698">rRNA processing</keyword>
<dbReference type="GO" id="GO:0106388">
    <property type="term" value="F:rRNA small subunit aminocarboxypropyltransferase activity"/>
    <property type="evidence" value="ECO:0007669"/>
    <property type="project" value="UniProtKB-EC"/>
</dbReference>
<dbReference type="PaxDb" id="67767-A0A0J7L0I0"/>
<comment type="catalytic activity">
    <reaction evidence="6">
        <text>an N(1)-methylpseudouridine in rRNA + S-adenosyl-L-methionine = N(1)-methyl-N(3)-[(3S)-3-amino-3-carboxypropyl]pseudouridine in rRNA + S-methyl-5'-thioadenosine + H(+)</text>
        <dbReference type="Rhea" id="RHEA:63296"/>
        <dbReference type="Rhea" id="RHEA-COMP:11634"/>
        <dbReference type="Rhea" id="RHEA-COMP:16310"/>
        <dbReference type="ChEBI" id="CHEBI:15378"/>
        <dbReference type="ChEBI" id="CHEBI:17509"/>
        <dbReference type="ChEBI" id="CHEBI:59789"/>
        <dbReference type="ChEBI" id="CHEBI:74890"/>
        <dbReference type="ChEBI" id="CHEBI:146234"/>
        <dbReference type="EC" id="2.5.1.157"/>
    </reaction>
</comment>
<evidence type="ECO:0000256" key="4">
    <source>
        <dbReference type="ARBA" id="ARBA00022679"/>
    </source>
</evidence>
<feature type="compositionally biased region" description="Basic residues" evidence="7">
    <location>
        <begin position="1"/>
        <end position="20"/>
    </location>
</feature>
<feature type="compositionally biased region" description="Basic and acidic residues" evidence="7">
    <location>
        <begin position="21"/>
        <end position="40"/>
    </location>
</feature>
<evidence type="ECO:0000259" key="8">
    <source>
        <dbReference type="Pfam" id="PF04034"/>
    </source>
</evidence>
<dbReference type="HAMAP" id="MF_01116">
    <property type="entry name" value="TSR3"/>
    <property type="match status" value="1"/>
</dbReference>
<evidence type="ECO:0000313" key="11">
    <source>
        <dbReference type="Proteomes" id="UP000036403"/>
    </source>
</evidence>
<evidence type="ECO:0000256" key="3">
    <source>
        <dbReference type="ARBA" id="ARBA00022552"/>
    </source>
</evidence>
<reference evidence="10 11" key="1">
    <citation type="submission" date="2015-04" db="EMBL/GenBank/DDBJ databases">
        <title>Lasius niger genome sequencing.</title>
        <authorList>
            <person name="Konorov E.A."/>
            <person name="Nikitin M.A."/>
            <person name="Kirill M.V."/>
            <person name="Chang P."/>
        </authorList>
    </citation>
    <scope>NUCLEOTIDE SEQUENCE [LARGE SCALE GENOMIC DNA]</scope>
    <source>
        <tissue evidence="10">Whole</tissue>
    </source>
</reference>
<feature type="binding site" evidence="6">
    <location>
        <position position="71"/>
    </location>
    <ligand>
        <name>S-adenosyl-L-methionine</name>
        <dbReference type="ChEBI" id="CHEBI:59789"/>
    </ligand>
</feature>
<evidence type="ECO:0000256" key="5">
    <source>
        <dbReference type="ARBA" id="ARBA00022691"/>
    </source>
</evidence>
<dbReference type="Pfam" id="PF04034">
    <property type="entry name" value="Ribo_biogen_C"/>
    <property type="match status" value="1"/>
</dbReference>
<feature type="binding site" evidence="6">
    <location>
        <position position="142"/>
    </location>
    <ligand>
        <name>S-adenosyl-L-methionine</name>
        <dbReference type="ChEBI" id="CHEBI:59789"/>
    </ligand>
</feature>
<comment type="caution">
    <text evidence="10">The sequence shown here is derived from an EMBL/GenBank/DDBJ whole genome shotgun (WGS) entry which is preliminary data.</text>
</comment>
<feature type="binding site" evidence="6">
    <location>
        <position position="119"/>
    </location>
    <ligand>
        <name>S-adenosyl-L-methionine</name>
        <dbReference type="ChEBI" id="CHEBI:59789"/>
    </ligand>
</feature>
<evidence type="ECO:0000313" key="10">
    <source>
        <dbReference type="EMBL" id="KMQ96302.1"/>
    </source>
</evidence>
<keyword evidence="1" id="KW-0963">Cytoplasm</keyword>
<feature type="region of interest" description="Disordered" evidence="7">
    <location>
        <begin position="1"/>
        <end position="46"/>
    </location>
</feature>
<dbReference type="Pfam" id="PF04068">
    <property type="entry name" value="Fer4_RLI"/>
    <property type="match status" value="1"/>
</dbReference>
<organism evidence="10 11">
    <name type="scientific">Lasius niger</name>
    <name type="common">Black garden ant</name>
    <dbReference type="NCBI Taxonomy" id="67767"/>
    <lineage>
        <taxon>Eukaryota</taxon>
        <taxon>Metazoa</taxon>
        <taxon>Ecdysozoa</taxon>
        <taxon>Arthropoda</taxon>
        <taxon>Hexapoda</taxon>
        <taxon>Insecta</taxon>
        <taxon>Pterygota</taxon>
        <taxon>Neoptera</taxon>
        <taxon>Endopterygota</taxon>
        <taxon>Hymenoptera</taxon>
        <taxon>Apocrita</taxon>
        <taxon>Aculeata</taxon>
        <taxon>Formicoidea</taxon>
        <taxon>Formicidae</taxon>
        <taxon>Formicinae</taxon>
        <taxon>Lasius</taxon>
        <taxon>Lasius</taxon>
    </lineage>
</organism>
<keyword evidence="11" id="KW-1185">Reference proteome</keyword>
<comment type="similarity">
    <text evidence="6">Belongs to the TDD superfamily. TSR3 family.</text>
</comment>
<dbReference type="NCBIfam" id="NF002621">
    <property type="entry name" value="PRK02287.1"/>
    <property type="match status" value="1"/>
</dbReference>
<dbReference type="PANTHER" id="PTHR20426">
    <property type="entry name" value="RIBOSOME BIOGENESIS PROTEIN TSR3 HOMOLOG"/>
    <property type="match status" value="1"/>
</dbReference>
<dbReference type="GO" id="GO:0030490">
    <property type="term" value="P:maturation of SSU-rRNA"/>
    <property type="evidence" value="ECO:0007669"/>
    <property type="project" value="TreeGrafter"/>
</dbReference>
<dbReference type="Proteomes" id="UP000036403">
    <property type="component" value="Unassembled WGS sequence"/>
</dbReference>
<dbReference type="PANTHER" id="PTHR20426:SF0">
    <property type="entry name" value="18S RRNA AMINOCARBOXYPROPYLTRANSFERASE"/>
    <property type="match status" value="1"/>
</dbReference>
<keyword evidence="2 6" id="KW-0690">Ribosome biogenesis</keyword>
<gene>
    <name evidence="10" type="ORF">RF55_3426</name>
</gene>
<dbReference type="EMBL" id="LBMM01001445">
    <property type="protein sequence ID" value="KMQ96302.1"/>
    <property type="molecule type" value="Genomic_DNA"/>
</dbReference>
<comment type="caution">
    <text evidence="6">Lacks conserved residue(s) required for the propagation of feature annotation.</text>
</comment>
<feature type="domain" description="RNase L inhibitor RLI-like possible metal-binding" evidence="9">
    <location>
        <begin position="56"/>
        <end position="87"/>
    </location>
</feature>
<evidence type="ECO:0000256" key="6">
    <source>
        <dbReference type="HAMAP-Rule" id="MF_03146"/>
    </source>
</evidence>
<comment type="function">
    <text evidence="6">Aminocarboxypropyltransferase that catalyzes the aminocarboxypropyl transfer on pseudouridine in 18S rRNA. It constitutes the last step in biosynthesis of the hypermodified N1-methyl-N3-(3-amino-3-carboxypropyl) pseudouridine (m1acp3-Psi).</text>
</comment>
<name>A0A0J7L0I0_LASNI</name>
<evidence type="ECO:0000256" key="1">
    <source>
        <dbReference type="ARBA" id="ARBA00022490"/>
    </source>
</evidence>
<dbReference type="GO" id="GO:1904047">
    <property type="term" value="F:S-adenosyl-L-methionine binding"/>
    <property type="evidence" value="ECO:0007669"/>
    <property type="project" value="UniProtKB-UniRule"/>
</dbReference>
<accession>A0A0J7L0I0</accession>
<proteinExistence type="inferred from homology"/>